<sequence>MAAEPIDTQAKDMCSSMVGAFSSHMDSISLTKLEIGDNKKNPKSGASDRSAS</sequence>
<keyword evidence="3" id="KW-1185">Reference proteome</keyword>
<comment type="caution">
    <text evidence="2">The sequence shown here is derived from an EMBL/GenBank/DDBJ whole genome shotgun (WGS) entry which is preliminary data.</text>
</comment>
<organism evidence="2 3">
    <name type="scientific">Genlisea aurea</name>
    <dbReference type="NCBI Taxonomy" id="192259"/>
    <lineage>
        <taxon>Eukaryota</taxon>
        <taxon>Viridiplantae</taxon>
        <taxon>Streptophyta</taxon>
        <taxon>Embryophyta</taxon>
        <taxon>Tracheophyta</taxon>
        <taxon>Spermatophyta</taxon>
        <taxon>Magnoliopsida</taxon>
        <taxon>eudicotyledons</taxon>
        <taxon>Gunneridae</taxon>
        <taxon>Pentapetalae</taxon>
        <taxon>asterids</taxon>
        <taxon>lamiids</taxon>
        <taxon>Lamiales</taxon>
        <taxon>Lentibulariaceae</taxon>
        <taxon>Genlisea</taxon>
    </lineage>
</organism>
<feature type="region of interest" description="Disordered" evidence="1">
    <location>
        <begin position="31"/>
        <end position="52"/>
    </location>
</feature>
<evidence type="ECO:0000313" key="2">
    <source>
        <dbReference type="EMBL" id="EPS57892.1"/>
    </source>
</evidence>
<reference evidence="2 3" key="1">
    <citation type="journal article" date="2013" name="BMC Genomics">
        <title>The miniature genome of a carnivorous plant Genlisea aurea contains a low number of genes and short non-coding sequences.</title>
        <authorList>
            <person name="Leushkin E.V."/>
            <person name="Sutormin R.A."/>
            <person name="Nabieva E.R."/>
            <person name="Penin A.A."/>
            <person name="Kondrashov A.S."/>
            <person name="Logacheva M.D."/>
        </authorList>
    </citation>
    <scope>NUCLEOTIDE SEQUENCE [LARGE SCALE GENOMIC DNA]</scope>
</reference>
<dbReference type="EMBL" id="AUSU01009736">
    <property type="protein sequence ID" value="EPS57892.1"/>
    <property type="molecule type" value="Genomic_DNA"/>
</dbReference>
<evidence type="ECO:0000313" key="3">
    <source>
        <dbReference type="Proteomes" id="UP000015453"/>
    </source>
</evidence>
<proteinExistence type="predicted"/>
<accession>S8DEW4</accession>
<gene>
    <name evidence="2" type="ORF">M569_16926</name>
</gene>
<protein>
    <submittedName>
        <fullName evidence="2">Uncharacterized protein</fullName>
    </submittedName>
</protein>
<name>S8DEW4_9LAMI</name>
<dbReference type="AlphaFoldDB" id="S8DEW4"/>
<evidence type="ECO:0000256" key="1">
    <source>
        <dbReference type="SAM" id="MobiDB-lite"/>
    </source>
</evidence>
<dbReference type="Proteomes" id="UP000015453">
    <property type="component" value="Unassembled WGS sequence"/>
</dbReference>